<gene>
    <name evidence="1" type="ORF">P7H43_06970</name>
</gene>
<reference evidence="1" key="1">
    <citation type="submission" date="2023-03" db="EMBL/GenBank/DDBJ databases">
        <authorList>
            <person name="Shen W."/>
            <person name="Cai J."/>
        </authorList>
    </citation>
    <scope>NUCLEOTIDE SEQUENCE</scope>
    <source>
        <strain evidence="1">B226-2</strain>
    </source>
</reference>
<accession>A0AAW8U2T1</accession>
<dbReference type="GeneID" id="78364868"/>
<dbReference type="Proteomes" id="UP001256711">
    <property type="component" value="Unassembled WGS sequence"/>
</dbReference>
<evidence type="ECO:0000313" key="2">
    <source>
        <dbReference type="Proteomes" id="UP001256711"/>
    </source>
</evidence>
<dbReference type="RefSeq" id="WP_010754538.1">
    <property type="nucleotide sequence ID" value="NZ_CABJBY010000001.1"/>
</dbReference>
<sequence length="104" mass="12132">MGQGQWQVIKENFGEKEYLDGNYYRLRQKADDEYELTILKGGVCGEPIYHPRILLKETGNLLTPISLYDNYETPVVSLRYEDDPERLTEALQNVMQQFISAKEL</sequence>
<dbReference type="AlphaFoldDB" id="A0AAW8U2T1"/>
<organism evidence="1 2">
    <name type="scientific">Enterococcus asini</name>
    <dbReference type="NCBI Taxonomy" id="57732"/>
    <lineage>
        <taxon>Bacteria</taxon>
        <taxon>Bacillati</taxon>
        <taxon>Bacillota</taxon>
        <taxon>Bacilli</taxon>
        <taxon>Lactobacillales</taxon>
        <taxon>Enterococcaceae</taxon>
        <taxon>Enterococcus</taxon>
    </lineage>
</organism>
<protein>
    <submittedName>
        <fullName evidence="1">Uncharacterized protein</fullName>
    </submittedName>
</protein>
<name>A0AAW8U2T1_9ENTE</name>
<evidence type="ECO:0000313" key="1">
    <source>
        <dbReference type="EMBL" id="MDT2810220.1"/>
    </source>
</evidence>
<comment type="caution">
    <text evidence="1">The sequence shown here is derived from an EMBL/GenBank/DDBJ whole genome shotgun (WGS) entry which is preliminary data.</text>
</comment>
<proteinExistence type="predicted"/>
<dbReference type="EMBL" id="JARQBJ010000003">
    <property type="protein sequence ID" value="MDT2810220.1"/>
    <property type="molecule type" value="Genomic_DNA"/>
</dbReference>